<dbReference type="PANTHER" id="PTHR47668">
    <property type="entry name" value="DIENELACTONE HYDROLASE FAMILY PROTEIN (AFU_ORTHOLOGUE AFUA_6G01940)"/>
    <property type="match status" value="1"/>
</dbReference>
<proteinExistence type="predicted"/>
<dbReference type="SUPFAM" id="SSF53474">
    <property type="entry name" value="alpha/beta-Hydrolases"/>
    <property type="match status" value="1"/>
</dbReference>
<dbReference type="InterPro" id="IPR002925">
    <property type="entry name" value="Dienelactn_hydro"/>
</dbReference>
<name>A0A0F7SFI6_PHARH</name>
<organism evidence="2">
    <name type="scientific">Phaffia rhodozyma</name>
    <name type="common">Yeast</name>
    <name type="synonym">Xanthophyllomyces dendrorhous</name>
    <dbReference type="NCBI Taxonomy" id="264483"/>
    <lineage>
        <taxon>Eukaryota</taxon>
        <taxon>Fungi</taxon>
        <taxon>Dikarya</taxon>
        <taxon>Basidiomycota</taxon>
        <taxon>Agaricomycotina</taxon>
        <taxon>Tremellomycetes</taxon>
        <taxon>Cystofilobasidiales</taxon>
        <taxon>Mrakiaceae</taxon>
        <taxon>Phaffia</taxon>
    </lineage>
</organism>
<sequence>MSSEVQTNKACCTIPPVEAEYTNKGAFETIDGIKTYVTGDKDAKNLVIYVYDIFSYTPQAFQAADLIAAGTCAKVHIPDFFDGVVPDASLFQPPFTPEKDEAKQKLFSTTAAPPPQIEKLNKMIKQAKEAGIQKVGAVGFCWGAKICFKSPDLDAKAAFHPSLLAEEDTKDLNVPVALWPSGDEDKELMAKFEKALSTNEFASKNKYKLYEDRRHGWAAARADFKDETQKADFYESFVNLCKFFTSVL</sequence>
<feature type="domain" description="Dienelactone hydrolase" evidence="1">
    <location>
        <begin position="33"/>
        <end position="240"/>
    </location>
</feature>
<reference evidence="2" key="1">
    <citation type="submission" date="2014-08" db="EMBL/GenBank/DDBJ databases">
        <authorList>
            <person name="Sharma Rahul"/>
            <person name="Thines Marco"/>
        </authorList>
    </citation>
    <scope>NUCLEOTIDE SEQUENCE</scope>
</reference>
<evidence type="ECO:0000313" key="2">
    <source>
        <dbReference type="EMBL" id="CDZ97055.1"/>
    </source>
</evidence>
<dbReference type="EMBL" id="LN483167">
    <property type="protein sequence ID" value="CDZ97055.1"/>
    <property type="molecule type" value="Genomic_DNA"/>
</dbReference>
<dbReference type="Pfam" id="PF01738">
    <property type="entry name" value="DLH"/>
    <property type="match status" value="1"/>
</dbReference>
<protein>
    <submittedName>
        <fullName evidence="2">Predicted hydrolase related to dienelactone hydrolase</fullName>
    </submittedName>
</protein>
<dbReference type="GO" id="GO:0016787">
    <property type="term" value="F:hydrolase activity"/>
    <property type="evidence" value="ECO:0007669"/>
    <property type="project" value="UniProtKB-KW"/>
</dbReference>
<accession>A0A0F7SFI6</accession>
<dbReference type="InterPro" id="IPR029058">
    <property type="entry name" value="AB_hydrolase_fold"/>
</dbReference>
<dbReference type="PANTHER" id="PTHR47668:SF1">
    <property type="entry name" value="DIENELACTONE HYDROLASE DOMAIN-CONTAINING PROTEIN-RELATED"/>
    <property type="match status" value="1"/>
</dbReference>
<keyword evidence="2" id="KW-0378">Hydrolase</keyword>
<dbReference type="AlphaFoldDB" id="A0A0F7SFI6"/>
<dbReference type="Gene3D" id="3.40.50.1820">
    <property type="entry name" value="alpha/beta hydrolase"/>
    <property type="match status" value="1"/>
</dbReference>
<evidence type="ECO:0000259" key="1">
    <source>
        <dbReference type="Pfam" id="PF01738"/>
    </source>
</evidence>